<dbReference type="AlphaFoldDB" id="A0AAV3PQM6"/>
<evidence type="ECO:0000256" key="3">
    <source>
        <dbReference type="ARBA" id="ARBA00023157"/>
    </source>
</evidence>
<name>A0AAV3PQM6_LITER</name>
<evidence type="ECO:0000259" key="5">
    <source>
        <dbReference type="PROSITE" id="PS51767"/>
    </source>
</evidence>
<evidence type="ECO:0000256" key="2">
    <source>
        <dbReference type="ARBA" id="ARBA00022729"/>
    </source>
</evidence>
<dbReference type="Pfam" id="PF14543">
    <property type="entry name" value="TAXi_N"/>
    <property type="match status" value="1"/>
</dbReference>
<dbReference type="InterPro" id="IPR032861">
    <property type="entry name" value="TAXi_N"/>
</dbReference>
<proteinExistence type="inferred from homology"/>
<dbReference type="Gene3D" id="2.40.70.10">
    <property type="entry name" value="Acid Proteases"/>
    <property type="match status" value="2"/>
</dbReference>
<comment type="similarity">
    <text evidence="1">Belongs to the peptidase A1 family.</text>
</comment>
<dbReference type="GO" id="GO:0006508">
    <property type="term" value="P:proteolysis"/>
    <property type="evidence" value="ECO:0007669"/>
    <property type="project" value="UniProtKB-KW"/>
</dbReference>
<accession>A0AAV3PQM6</accession>
<evidence type="ECO:0000313" key="6">
    <source>
        <dbReference type="EMBL" id="GAA0153021.1"/>
    </source>
</evidence>
<dbReference type="InterPro" id="IPR033121">
    <property type="entry name" value="PEPTIDASE_A1"/>
</dbReference>
<feature type="domain" description="Peptidase A1" evidence="5">
    <location>
        <begin position="51"/>
        <end position="416"/>
    </location>
</feature>
<protein>
    <submittedName>
        <fullName evidence="6">Protease</fullName>
    </submittedName>
</protein>
<sequence length="439" mass="48710">MASIFYFLLILSFIFSTQIIFTKSKPLHHSHVPKPEALIFPVVKDNSSHLHITEFKKRTPLKPISFLIDLNARFLWVNCQGNYLSSSYNAPHCHSIQCMDAGARQCHNCLSKQKPGCHNNTCAVPITNPLTRRIAVGELAQDVLSIQTVNQSIPGTSAIVPRFLFACALSSSLQRFPKNVQGVAALGHAHTALPMQFASNFGLPPIFAICLPSSSDKKGVVFFGNTSYALHPGLDFSRNLYYTPLTIGSQGEYLIPVSSITIHRRHLVIHPKLASKTTGFVSAMISTTTAYTILENSLFRTIHEVFTSEMLRASRHTRQVKAIEPFTACFANLTIVPKTDVWAPIIHFTLHKKNVTWSILSSNSLVEVEKGLHCLAFVDGGKYKDGHGQAPIVIGAHQLEDNVVQFDLEQSRLGFRYALRFSRHSCSAFEFNPSPPQGQ</sequence>
<keyword evidence="7" id="KW-1185">Reference proteome</keyword>
<dbReference type="Proteomes" id="UP001454036">
    <property type="component" value="Unassembled WGS sequence"/>
</dbReference>
<dbReference type="GO" id="GO:0004190">
    <property type="term" value="F:aspartic-type endopeptidase activity"/>
    <property type="evidence" value="ECO:0007669"/>
    <property type="project" value="InterPro"/>
</dbReference>
<dbReference type="InterPro" id="IPR001461">
    <property type="entry name" value="Aspartic_peptidase_A1"/>
</dbReference>
<keyword evidence="3" id="KW-1015">Disulfide bond</keyword>
<evidence type="ECO:0000256" key="4">
    <source>
        <dbReference type="SAM" id="SignalP"/>
    </source>
</evidence>
<dbReference type="SUPFAM" id="SSF50630">
    <property type="entry name" value="Acid proteases"/>
    <property type="match status" value="1"/>
</dbReference>
<gene>
    <name evidence="6" type="ORF">LIER_11355</name>
</gene>
<dbReference type="EMBL" id="BAABME010002101">
    <property type="protein sequence ID" value="GAA0153021.1"/>
    <property type="molecule type" value="Genomic_DNA"/>
</dbReference>
<organism evidence="6 7">
    <name type="scientific">Lithospermum erythrorhizon</name>
    <name type="common">Purple gromwell</name>
    <name type="synonym">Lithospermum officinale var. erythrorhizon</name>
    <dbReference type="NCBI Taxonomy" id="34254"/>
    <lineage>
        <taxon>Eukaryota</taxon>
        <taxon>Viridiplantae</taxon>
        <taxon>Streptophyta</taxon>
        <taxon>Embryophyta</taxon>
        <taxon>Tracheophyta</taxon>
        <taxon>Spermatophyta</taxon>
        <taxon>Magnoliopsida</taxon>
        <taxon>eudicotyledons</taxon>
        <taxon>Gunneridae</taxon>
        <taxon>Pentapetalae</taxon>
        <taxon>asterids</taxon>
        <taxon>lamiids</taxon>
        <taxon>Boraginales</taxon>
        <taxon>Boraginaceae</taxon>
        <taxon>Boraginoideae</taxon>
        <taxon>Lithospermeae</taxon>
        <taxon>Lithospermum</taxon>
    </lineage>
</organism>
<dbReference type="InterPro" id="IPR021109">
    <property type="entry name" value="Peptidase_aspartic_dom_sf"/>
</dbReference>
<dbReference type="Pfam" id="PF14541">
    <property type="entry name" value="TAXi_C"/>
    <property type="match status" value="1"/>
</dbReference>
<keyword evidence="6" id="KW-0378">Hydrolase</keyword>
<keyword evidence="2 4" id="KW-0732">Signal</keyword>
<evidence type="ECO:0000313" key="7">
    <source>
        <dbReference type="Proteomes" id="UP001454036"/>
    </source>
</evidence>
<feature type="chain" id="PRO_5043831118" evidence="4">
    <location>
        <begin position="25"/>
        <end position="439"/>
    </location>
</feature>
<dbReference type="InterPro" id="IPR032799">
    <property type="entry name" value="TAXi_C"/>
</dbReference>
<evidence type="ECO:0000256" key="1">
    <source>
        <dbReference type="ARBA" id="ARBA00007447"/>
    </source>
</evidence>
<dbReference type="PANTHER" id="PTHR47965:SF28">
    <property type="entry name" value="BASIC 7S GLOBULIN"/>
    <property type="match status" value="1"/>
</dbReference>
<dbReference type="FunFam" id="2.40.70.10:FF:000045">
    <property type="entry name" value="Basic 7S globulin"/>
    <property type="match status" value="1"/>
</dbReference>
<dbReference type="PROSITE" id="PS51767">
    <property type="entry name" value="PEPTIDASE_A1"/>
    <property type="match status" value="1"/>
</dbReference>
<keyword evidence="6" id="KW-0645">Protease</keyword>
<feature type="signal peptide" evidence="4">
    <location>
        <begin position="1"/>
        <end position="24"/>
    </location>
</feature>
<reference evidence="6 7" key="1">
    <citation type="submission" date="2024-01" db="EMBL/GenBank/DDBJ databases">
        <title>The complete chloroplast genome sequence of Lithospermum erythrorhizon: insights into the phylogenetic relationship among Boraginaceae species and the maternal lineages of purple gromwells.</title>
        <authorList>
            <person name="Okada T."/>
            <person name="Watanabe K."/>
        </authorList>
    </citation>
    <scope>NUCLEOTIDE SEQUENCE [LARGE SCALE GENOMIC DNA]</scope>
</reference>
<comment type="caution">
    <text evidence="6">The sequence shown here is derived from an EMBL/GenBank/DDBJ whole genome shotgun (WGS) entry which is preliminary data.</text>
</comment>
<dbReference type="PANTHER" id="PTHR47965">
    <property type="entry name" value="ASPARTYL PROTEASE-RELATED"/>
    <property type="match status" value="1"/>
</dbReference>